<evidence type="ECO:0000259" key="5">
    <source>
        <dbReference type="PROSITE" id="PS50949"/>
    </source>
</evidence>
<dbReference type="GO" id="GO:0003700">
    <property type="term" value="F:DNA-binding transcription factor activity"/>
    <property type="evidence" value="ECO:0007669"/>
    <property type="project" value="InterPro"/>
</dbReference>
<dbReference type="GO" id="GO:0003677">
    <property type="term" value="F:DNA binding"/>
    <property type="evidence" value="ECO:0007669"/>
    <property type="project" value="UniProtKB-KW"/>
</dbReference>
<protein>
    <submittedName>
        <fullName evidence="6">GntR family transcriptional regulator</fullName>
    </submittedName>
</protein>
<comment type="caution">
    <text evidence="6">The sequence shown here is derived from an EMBL/GenBank/DDBJ whole genome shotgun (WGS) entry which is preliminary data.</text>
</comment>
<dbReference type="Pfam" id="PF00392">
    <property type="entry name" value="GntR"/>
    <property type="match status" value="1"/>
</dbReference>
<feature type="region of interest" description="Disordered" evidence="4">
    <location>
        <begin position="67"/>
        <end position="86"/>
    </location>
</feature>
<dbReference type="PROSITE" id="PS50949">
    <property type="entry name" value="HTH_GNTR"/>
    <property type="match status" value="1"/>
</dbReference>
<evidence type="ECO:0000313" key="7">
    <source>
        <dbReference type="Proteomes" id="UP001198893"/>
    </source>
</evidence>
<dbReference type="AlphaFoldDB" id="A0AAW4WFC2"/>
<keyword evidence="2" id="KW-0238">DNA-binding</keyword>
<gene>
    <name evidence="6" type="ORF">LKD47_03215</name>
</gene>
<evidence type="ECO:0000313" key="6">
    <source>
        <dbReference type="EMBL" id="MCC2241316.1"/>
    </source>
</evidence>
<dbReference type="InterPro" id="IPR036388">
    <property type="entry name" value="WH-like_DNA-bd_sf"/>
</dbReference>
<dbReference type="InterPro" id="IPR050679">
    <property type="entry name" value="Bact_HTH_transcr_reg"/>
</dbReference>
<dbReference type="Proteomes" id="UP001198893">
    <property type="component" value="Unassembled WGS sequence"/>
</dbReference>
<evidence type="ECO:0000256" key="2">
    <source>
        <dbReference type="ARBA" id="ARBA00023125"/>
    </source>
</evidence>
<evidence type="ECO:0000256" key="1">
    <source>
        <dbReference type="ARBA" id="ARBA00023015"/>
    </source>
</evidence>
<evidence type="ECO:0000256" key="3">
    <source>
        <dbReference type="ARBA" id="ARBA00023163"/>
    </source>
</evidence>
<keyword evidence="1" id="KW-0805">Transcription regulation</keyword>
<dbReference type="EMBL" id="JAJEQW010000002">
    <property type="protein sequence ID" value="MCC2241316.1"/>
    <property type="molecule type" value="Genomic_DNA"/>
</dbReference>
<accession>A0AAW4WFC2</accession>
<name>A0AAW4WFC2_9FIRM</name>
<reference evidence="6" key="1">
    <citation type="submission" date="2021-10" db="EMBL/GenBank/DDBJ databases">
        <title>Anaerobic single-cell dispensing facilitates the cultivation of human gut bacteria.</title>
        <authorList>
            <person name="Afrizal A."/>
        </authorList>
    </citation>
    <scope>NUCLEOTIDE SEQUENCE</scope>
    <source>
        <strain evidence="6">CLA-AA-H204</strain>
    </source>
</reference>
<dbReference type="GO" id="GO:0045892">
    <property type="term" value="P:negative regulation of DNA-templated transcription"/>
    <property type="evidence" value="ECO:0007669"/>
    <property type="project" value="TreeGrafter"/>
</dbReference>
<dbReference type="PRINTS" id="PR00035">
    <property type="entry name" value="HTHGNTR"/>
</dbReference>
<dbReference type="PANTHER" id="PTHR44846:SF1">
    <property type="entry name" value="MANNOSYL-D-GLYCERATE TRANSPORT_METABOLISM SYSTEM REPRESSOR MNGR-RELATED"/>
    <property type="match status" value="1"/>
</dbReference>
<dbReference type="PANTHER" id="PTHR44846">
    <property type="entry name" value="MANNOSYL-D-GLYCERATE TRANSPORT/METABOLISM SYSTEM REPRESSOR MNGR-RELATED"/>
    <property type="match status" value="1"/>
</dbReference>
<evidence type="ECO:0000256" key="4">
    <source>
        <dbReference type="SAM" id="MobiDB-lite"/>
    </source>
</evidence>
<dbReference type="Gene3D" id="1.10.10.10">
    <property type="entry name" value="Winged helix-like DNA-binding domain superfamily/Winged helix DNA-binding domain"/>
    <property type="match status" value="1"/>
</dbReference>
<dbReference type="InterPro" id="IPR036390">
    <property type="entry name" value="WH_DNA-bd_sf"/>
</dbReference>
<dbReference type="InterPro" id="IPR000524">
    <property type="entry name" value="Tscrpt_reg_HTH_GntR"/>
</dbReference>
<organism evidence="6 7">
    <name type="scientific">Roseburia amylophila</name>
    <dbReference type="NCBI Taxonomy" id="2981794"/>
    <lineage>
        <taxon>Bacteria</taxon>
        <taxon>Bacillati</taxon>
        <taxon>Bacillota</taxon>
        <taxon>Clostridia</taxon>
        <taxon>Lachnospirales</taxon>
        <taxon>Lachnospiraceae</taxon>
        <taxon>Roseburia</taxon>
    </lineage>
</organism>
<dbReference type="SUPFAM" id="SSF46785">
    <property type="entry name" value="Winged helix' DNA-binding domain"/>
    <property type="match status" value="1"/>
</dbReference>
<sequence length="86" mass="9743">MELDNAIATPLYKQLEKLILDKITNATLTPGNKLPTENELSEQYHVSRVTVRKALAALDSQGYLEKNQEKEHLSQKRKCSVPFTSD</sequence>
<dbReference type="SMART" id="SM00345">
    <property type="entry name" value="HTH_GNTR"/>
    <property type="match status" value="1"/>
</dbReference>
<feature type="domain" description="HTH gntR-type" evidence="5">
    <location>
        <begin position="9"/>
        <end position="77"/>
    </location>
</feature>
<keyword evidence="3" id="KW-0804">Transcription</keyword>
<dbReference type="RefSeq" id="WP_227700586.1">
    <property type="nucleotide sequence ID" value="NZ_JAJEQW010000002.1"/>
</dbReference>
<proteinExistence type="predicted"/>
<dbReference type="CDD" id="cd07377">
    <property type="entry name" value="WHTH_GntR"/>
    <property type="match status" value="1"/>
</dbReference>